<dbReference type="CDD" id="cd00209">
    <property type="entry name" value="DHFR"/>
    <property type="match status" value="1"/>
</dbReference>
<dbReference type="GO" id="GO:0006730">
    <property type="term" value="P:one-carbon metabolic process"/>
    <property type="evidence" value="ECO:0007669"/>
    <property type="project" value="UniProtKB-KW"/>
</dbReference>
<comment type="function">
    <text evidence="7 8">Key enzyme in folate metabolism. Catalyzes an essential reaction for de novo glycine and purine synthesis, and for DNA precursor synthesis.</text>
</comment>
<dbReference type="Proteomes" id="UP000231569">
    <property type="component" value="Unassembled WGS sequence"/>
</dbReference>
<dbReference type="InterPro" id="IPR024072">
    <property type="entry name" value="DHFR-like_dom_sf"/>
</dbReference>
<evidence type="ECO:0000256" key="3">
    <source>
        <dbReference type="ARBA" id="ARBA00012856"/>
    </source>
</evidence>
<dbReference type="GO" id="GO:0046654">
    <property type="term" value="P:tetrahydrofolate biosynthetic process"/>
    <property type="evidence" value="ECO:0007669"/>
    <property type="project" value="UniProtKB-UniPathway"/>
</dbReference>
<dbReference type="PRINTS" id="PR00070">
    <property type="entry name" value="DHFR"/>
</dbReference>
<dbReference type="GO" id="GO:0046655">
    <property type="term" value="P:folic acid metabolic process"/>
    <property type="evidence" value="ECO:0007669"/>
    <property type="project" value="TreeGrafter"/>
</dbReference>
<dbReference type="InterPro" id="IPR012259">
    <property type="entry name" value="DHFR"/>
</dbReference>
<accession>A0A2M8KV04</accession>
<dbReference type="PROSITE" id="PS51330">
    <property type="entry name" value="DHFR_2"/>
    <property type="match status" value="1"/>
</dbReference>
<evidence type="ECO:0000313" key="11">
    <source>
        <dbReference type="Proteomes" id="UP000231569"/>
    </source>
</evidence>
<evidence type="ECO:0000256" key="2">
    <source>
        <dbReference type="ARBA" id="ARBA00009539"/>
    </source>
</evidence>
<evidence type="ECO:0000313" key="10">
    <source>
        <dbReference type="EMBL" id="PJE63731.1"/>
    </source>
</evidence>
<proteinExistence type="inferred from homology"/>
<dbReference type="UniPathway" id="UPA00077">
    <property type="reaction ID" value="UER00158"/>
</dbReference>
<name>A0A2M8KV04_9BACT</name>
<evidence type="ECO:0000256" key="7">
    <source>
        <dbReference type="ARBA" id="ARBA00025067"/>
    </source>
</evidence>
<evidence type="ECO:0000256" key="5">
    <source>
        <dbReference type="ARBA" id="ARBA00022857"/>
    </source>
</evidence>
<comment type="catalytic activity">
    <reaction evidence="8">
        <text>(6S)-5,6,7,8-tetrahydrofolate + NADP(+) = 7,8-dihydrofolate + NADPH + H(+)</text>
        <dbReference type="Rhea" id="RHEA:15009"/>
        <dbReference type="ChEBI" id="CHEBI:15378"/>
        <dbReference type="ChEBI" id="CHEBI:57451"/>
        <dbReference type="ChEBI" id="CHEBI:57453"/>
        <dbReference type="ChEBI" id="CHEBI:57783"/>
        <dbReference type="ChEBI" id="CHEBI:58349"/>
        <dbReference type="EC" id="1.5.1.3"/>
    </reaction>
</comment>
<dbReference type="SUPFAM" id="SSF53597">
    <property type="entry name" value="Dihydrofolate reductase-like"/>
    <property type="match status" value="1"/>
</dbReference>
<reference evidence="11" key="1">
    <citation type="submission" date="2017-09" db="EMBL/GenBank/DDBJ databases">
        <title>Depth-based differentiation of microbial function through sediment-hosted aquifers and enrichment of novel symbionts in the deep terrestrial subsurface.</title>
        <authorList>
            <person name="Probst A.J."/>
            <person name="Ladd B."/>
            <person name="Jarett J.K."/>
            <person name="Geller-Mcgrath D.E."/>
            <person name="Sieber C.M.K."/>
            <person name="Emerson J.B."/>
            <person name="Anantharaman K."/>
            <person name="Thomas B.C."/>
            <person name="Malmstrom R."/>
            <person name="Stieglmeier M."/>
            <person name="Klingl A."/>
            <person name="Woyke T."/>
            <person name="Ryan C.M."/>
            <person name="Banfield J.F."/>
        </authorList>
    </citation>
    <scope>NUCLEOTIDE SEQUENCE [LARGE SCALE GENOMIC DNA]</scope>
</reference>
<dbReference type="Gene3D" id="3.40.430.10">
    <property type="entry name" value="Dihydrofolate Reductase, subunit A"/>
    <property type="match status" value="1"/>
</dbReference>
<keyword evidence="4 8" id="KW-0554">One-carbon metabolism</keyword>
<evidence type="ECO:0000256" key="1">
    <source>
        <dbReference type="ARBA" id="ARBA00004903"/>
    </source>
</evidence>
<dbReference type="PIRSF" id="PIRSF000194">
    <property type="entry name" value="DHFR"/>
    <property type="match status" value="1"/>
</dbReference>
<evidence type="ECO:0000256" key="8">
    <source>
        <dbReference type="PIRNR" id="PIRNR000194"/>
    </source>
</evidence>
<comment type="pathway">
    <text evidence="1 8">Cofactor biosynthesis; tetrahydrofolate biosynthesis; 5,6,7,8-tetrahydrofolate from 7,8-dihydrofolate: step 1/1.</text>
</comment>
<dbReference type="InterPro" id="IPR001796">
    <property type="entry name" value="DHFR_dom"/>
</dbReference>
<keyword evidence="5 8" id="KW-0521">NADP</keyword>
<evidence type="ECO:0000259" key="9">
    <source>
        <dbReference type="PROSITE" id="PS51330"/>
    </source>
</evidence>
<dbReference type="GO" id="GO:0004146">
    <property type="term" value="F:dihydrofolate reductase activity"/>
    <property type="evidence" value="ECO:0007669"/>
    <property type="project" value="UniProtKB-EC"/>
</dbReference>
<dbReference type="GO" id="GO:0046452">
    <property type="term" value="P:dihydrofolate metabolic process"/>
    <property type="evidence" value="ECO:0007669"/>
    <property type="project" value="TreeGrafter"/>
</dbReference>
<gene>
    <name evidence="10" type="ORF">COU89_01705</name>
</gene>
<sequence>MVHQPRISIIAAIGRSRELGKENRLLWHIPEDMKRFRTITNNHVVIMGRKTFESIGRPLPARTNIVVSRDGQFAPMGVTAVAHSLDEALAEARLIEKEEVFIIGGGQLYALALPMADRLYLTQVHASFDADTYFPDYSLFNKIVSKEEGKNEQYSYTFLELKKQ</sequence>
<dbReference type="Pfam" id="PF00186">
    <property type="entry name" value="DHFR_1"/>
    <property type="match status" value="1"/>
</dbReference>
<dbReference type="AlphaFoldDB" id="A0A2M8KV04"/>
<comment type="similarity">
    <text evidence="2 8">Belongs to the dihydrofolate reductase family.</text>
</comment>
<evidence type="ECO:0000256" key="6">
    <source>
        <dbReference type="ARBA" id="ARBA00023002"/>
    </source>
</evidence>
<dbReference type="EMBL" id="PFEE01000036">
    <property type="protein sequence ID" value="PJE63731.1"/>
    <property type="molecule type" value="Genomic_DNA"/>
</dbReference>
<comment type="caution">
    <text evidence="10">The sequence shown here is derived from an EMBL/GenBank/DDBJ whole genome shotgun (WGS) entry which is preliminary data.</text>
</comment>
<dbReference type="PANTHER" id="PTHR48069:SF3">
    <property type="entry name" value="DIHYDROFOLATE REDUCTASE"/>
    <property type="match status" value="1"/>
</dbReference>
<keyword evidence="6 8" id="KW-0560">Oxidoreductase</keyword>
<protein>
    <recommendedName>
        <fullName evidence="3 8">Dihydrofolate reductase</fullName>
        <ecNumber evidence="3 8">1.5.1.3</ecNumber>
    </recommendedName>
</protein>
<dbReference type="EC" id="1.5.1.3" evidence="3 8"/>
<evidence type="ECO:0000256" key="4">
    <source>
        <dbReference type="ARBA" id="ARBA00022563"/>
    </source>
</evidence>
<organism evidence="10 11">
    <name type="scientific">Candidatus Roizmanbacteria bacterium CG10_big_fil_rev_8_21_14_0_10_45_7</name>
    <dbReference type="NCBI Taxonomy" id="1974854"/>
    <lineage>
        <taxon>Bacteria</taxon>
        <taxon>Candidatus Roizmaniibacteriota</taxon>
    </lineage>
</organism>
<feature type="domain" description="DHFR" evidence="9">
    <location>
        <begin position="6"/>
        <end position="163"/>
    </location>
</feature>
<dbReference type="GO" id="GO:0005829">
    <property type="term" value="C:cytosol"/>
    <property type="evidence" value="ECO:0007669"/>
    <property type="project" value="TreeGrafter"/>
</dbReference>
<dbReference type="PANTHER" id="PTHR48069">
    <property type="entry name" value="DIHYDROFOLATE REDUCTASE"/>
    <property type="match status" value="1"/>
</dbReference>
<dbReference type="GO" id="GO:0070401">
    <property type="term" value="F:NADP+ binding"/>
    <property type="evidence" value="ECO:0007669"/>
    <property type="project" value="UniProtKB-ARBA"/>
</dbReference>
<dbReference type="FunFam" id="3.40.430.10:FF:000001">
    <property type="entry name" value="Dihydrofolate reductase"/>
    <property type="match status" value="1"/>
</dbReference>